<feature type="domain" description="Fibronectin type-III" evidence="3">
    <location>
        <begin position="179"/>
        <end position="270"/>
    </location>
</feature>
<evidence type="ECO:0000313" key="4">
    <source>
        <dbReference type="EMBL" id="KAH3813727.1"/>
    </source>
</evidence>
<dbReference type="PANTHER" id="PTHR44170">
    <property type="entry name" value="PROTEIN SIDEKICK"/>
    <property type="match status" value="1"/>
</dbReference>
<dbReference type="SUPFAM" id="SSF48726">
    <property type="entry name" value="Immunoglobulin"/>
    <property type="match status" value="1"/>
</dbReference>
<keyword evidence="2" id="KW-0812">Transmembrane</keyword>
<reference evidence="4" key="1">
    <citation type="journal article" date="2019" name="bioRxiv">
        <title>The Genome of the Zebra Mussel, Dreissena polymorpha: A Resource for Invasive Species Research.</title>
        <authorList>
            <person name="McCartney M.A."/>
            <person name="Auch B."/>
            <person name="Kono T."/>
            <person name="Mallez S."/>
            <person name="Zhang Y."/>
            <person name="Obille A."/>
            <person name="Becker A."/>
            <person name="Abrahante J.E."/>
            <person name="Garbe J."/>
            <person name="Badalamenti J.P."/>
            <person name="Herman A."/>
            <person name="Mangelson H."/>
            <person name="Liachko I."/>
            <person name="Sullivan S."/>
            <person name="Sone E.D."/>
            <person name="Koren S."/>
            <person name="Silverstein K.A.T."/>
            <person name="Beckman K.B."/>
            <person name="Gohl D.M."/>
        </authorList>
    </citation>
    <scope>NUCLEOTIDE SEQUENCE</scope>
    <source>
        <strain evidence="4">Duluth1</strain>
        <tissue evidence="4">Whole animal</tissue>
    </source>
</reference>
<dbReference type="InterPro" id="IPR013098">
    <property type="entry name" value="Ig_I-set"/>
</dbReference>
<dbReference type="Pfam" id="PF07679">
    <property type="entry name" value="I-set"/>
    <property type="match status" value="1"/>
</dbReference>
<dbReference type="AlphaFoldDB" id="A0A9D4JN92"/>
<dbReference type="GO" id="GO:0098609">
    <property type="term" value="P:cell-cell adhesion"/>
    <property type="evidence" value="ECO:0007669"/>
    <property type="project" value="TreeGrafter"/>
</dbReference>
<dbReference type="InterPro" id="IPR013783">
    <property type="entry name" value="Ig-like_fold"/>
</dbReference>
<dbReference type="Gene3D" id="2.60.40.10">
    <property type="entry name" value="Immunoglobulins"/>
    <property type="match status" value="3"/>
</dbReference>
<dbReference type="EMBL" id="JAIWYP010000006">
    <property type="protein sequence ID" value="KAH3813727.1"/>
    <property type="molecule type" value="Genomic_DNA"/>
</dbReference>
<evidence type="ECO:0000256" key="1">
    <source>
        <dbReference type="ARBA" id="ARBA00023157"/>
    </source>
</evidence>
<comment type="caution">
    <text evidence="4">The sequence shown here is derived from an EMBL/GenBank/DDBJ whole genome shotgun (WGS) entry which is preliminary data.</text>
</comment>
<keyword evidence="2" id="KW-0472">Membrane</keyword>
<sequence>MCVADGDPEPMLRVMNTTRGNESILVVTKGREAKYRIQQAQCEYDTGNYTCLADNRYNEGRQLFALLVYCVPRASPFSLPTTTLSSAPNDSVLFTFKIIAYPKPTSQDVIWYKRENDSWRVLSDDNNFLITLSDDSMQTQLNIFHVQLEDYSDYMVNVSNKLGSTMEVFTLKAQSKPEIPKESQISRIGNTELIVEWIPGFNGGENQTFTIRYKVLGDGSWIIIPINSSKHIWTIDGLASGITYQIQIRAQNKIGESDWTQAIHITTLVDAVGSGLSTSALGGAVGGVFGVVVVIAVSVLMWRYRSKCNALLHTGLNATHQCLVNRNSVGRYEDLVREQGNNDTSTTDGSYETCKIGKASRLHYLIRIFTSNELRCLLLVEIFKPYSP</sequence>
<gene>
    <name evidence="4" type="ORF">DPMN_142194</name>
</gene>
<organism evidence="4 5">
    <name type="scientific">Dreissena polymorpha</name>
    <name type="common">Zebra mussel</name>
    <name type="synonym">Mytilus polymorpha</name>
    <dbReference type="NCBI Taxonomy" id="45954"/>
    <lineage>
        <taxon>Eukaryota</taxon>
        <taxon>Metazoa</taxon>
        <taxon>Spiralia</taxon>
        <taxon>Lophotrochozoa</taxon>
        <taxon>Mollusca</taxon>
        <taxon>Bivalvia</taxon>
        <taxon>Autobranchia</taxon>
        <taxon>Heteroconchia</taxon>
        <taxon>Euheterodonta</taxon>
        <taxon>Imparidentia</taxon>
        <taxon>Neoheterodontei</taxon>
        <taxon>Myida</taxon>
        <taxon>Dreissenoidea</taxon>
        <taxon>Dreissenidae</taxon>
        <taxon>Dreissena</taxon>
    </lineage>
</organism>
<dbReference type="InterPro" id="IPR003961">
    <property type="entry name" value="FN3_dom"/>
</dbReference>
<dbReference type="CDD" id="cd00063">
    <property type="entry name" value="FN3"/>
    <property type="match status" value="1"/>
</dbReference>
<dbReference type="InterPro" id="IPR036116">
    <property type="entry name" value="FN3_sf"/>
</dbReference>
<reference evidence="4" key="2">
    <citation type="submission" date="2020-11" db="EMBL/GenBank/DDBJ databases">
        <authorList>
            <person name="McCartney M.A."/>
            <person name="Auch B."/>
            <person name="Kono T."/>
            <person name="Mallez S."/>
            <person name="Becker A."/>
            <person name="Gohl D.M."/>
            <person name="Silverstein K.A.T."/>
            <person name="Koren S."/>
            <person name="Bechman K.B."/>
            <person name="Herman A."/>
            <person name="Abrahante J.E."/>
            <person name="Garbe J."/>
        </authorList>
    </citation>
    <scope>NUCLEOTIDE SEQUENCE</scope>
    <source>
        <strain evidence="4">Duluth1</strain>
        <tissue evidence="4">Whole animal</tissue>
    </source>
</reference>
<name>A0A9D4JN92_DREPO</name>
<evidence type="ECO:0000313" key="5">
    <source>
        <dbReference type="Proteomes" id="UP000828390"/>
    </source>
</evidence>
<accession>A0A9D4JN92</accession>
<proteinExistence type="predicted"/>
<evidence type="ECO:0000256" key="2">
    <source>
        <dbReference type="SAM" id="Phobius"/>
    </source>
</evidence>
<dbReference type="GO" id="GO:0016020">
    <property type="term" value="C:membrane"/>
    <property type="evidence" value="ECO:0007669"/>
    <property type="project" value="UniProtKB-SubCell"/>
</dbReference>
<dbReference type="PROSITE" id="PS50853">
    <property type="entry name" value="FN3"/>
    <property type="match status" value="1"/>
</dbReference>
<dbReference type="SMART" id="SM00060">
    <property type="entry name" value="FN3"/>
    <property type="match status" value="1"/>
</dbReference>
<dbReference type="Proteomes" id="UP000828390">
    <property type="component" value="Unassembled WGS sequence"/>
</dbReference>
<evidence type="ECO:0000259" key="3">
    <source>
        <dbReference type="PROSITE" id="PS50853"/>
    </source>
</evidence>
<feature type="transmembrane region" description="Helical" evidence="2">
    <location>
        <begin position="280"/>
        <end position="302"/>
    </location>
</feature>
<dbReference type="SUPFAM" id="SSF49265">
    <property type="entry name" value="Fibronectin type III"/>
    <property type="match status" value="1"/>
</dbReference>
<keyword evidence="2" id="KW-1133">Transmembrane helix</keyword>
<protein>
    <recommendedName>
        <fullName evidence="3">Fibronectin type-III domain-containing protein</fullName>
    </recommendedName>
</protein>
<keyword evidence="1" id="KW-1015">Disulfide bond</keyword>
<dbReference type="Pfam" id="PF00041">
    <property type="entry name" value="fn3"/>
    <property type="match status" value="1"/>
</dbReference>
<dbReference type="InterPro" id="IPR036179">
    <property type="entry name" value="Ig-like_dom_sf"/>
</dbReference>
<dbReference type="PANTHER" id="PTHR44170:SF6">
    <property type="entry name" value="CONTACTIN"/>
    <property type="match status" value="1"/>
</dbReference>
<keyword evidence="5" id="KW-1185">Reference proteome</keyword>